<dbReference type="CDD" id="cd00590">
    <property type="entry name" value="RRM_SF"/>
    <property type="match status" value="1"/>
</dbReference>
<reference evidence="3" key="1">
    <citation type="submission" date="2011-07" db="EMBL/GenBank/DDBJ databases">
        <authorList>
            <consortium name="Caenorhabditis brenneri Sequencing and Analysis Consortium"/>
            <person name="Wilson R.K."/>
        </authorList>
    </citation>
    <scope>NUCLEOTIDE SEQUENCE [LARGE SCALE GENOMIC DNA]</scope>
    <source>
        <strain evidence="3">PB2801</strain>
    </source>
</reference>
<dbReference type="AlphaFoldDB" id="G0MV45"/>
<sequence length="273" mass="30397">MTSLVANTRHTPIVLTFAAPADYTIHSALRPANDVSLQRLTDHEETQRKRRQRMLGTGPTTSRQCPVTHPATRPLKSTCPSTPLLRWSPFPFLMVCGPSTYDVISSRHVTISGLPKTITDERFGPVQRLFRPAENQKLLCVTFIDPEAAALACDSNHYDENTPYEIKLSNRESMPDSDPDQSYSSEESSAHFYDPPLDDDETEGNSDYDIPVSDFINPSESNGESSQSRNSRDYCWGDGVPKRFSPRPKSTLIGPKEIMDPLRSNNTSAGFTG</sequence>
<dbReference type="OrthoDB" id="272077at2759"/>
<evidence type="ECO:0000313" key="2">
    <source>
        <dbReference type="EMBL" id="EGT44886.1"/>
    </source>
</evidence>
<accession>G0MV45</accession>
<proteinExistence type="predicted"/>
<evidence type="ECO:0000313" key="3">
    <source>
        <dbReference type="Proteomes" id="UP000008068"/>
    </source>
</evidence>
<dbReference type="eggNOG" id="KOG0112">
    <property type="taxonomic scope" value="Eukaryota"/>
</dbReference>
<evidence type="ECO:0000256" key="1">
    <source>
        <dbReference type="SAM" id="MobiDB-lite"/>
    </source>
</evidence>
<gene>
    <name evidence="2" type="ORF">CAEBREN_28199</name>
</gene>
<dbReference type="Proteomes" id="UP000008068">
    <property type="component" value="Unassembled WGS sequence"/>
</dbReference>
<dbReference type="HOGENOM" id="CLU_1020225_0_0_1"/>
<feature type="region of interest" description="Disordered" evidence="1">
    <location>
        <begin position="37"/>
        <end position="73"/>
    </location>
</feature>
<protein>
    <recommendedName>
        <fullName evidence="4">RRM domain-containing protein</fullName>
    </recommendedName>
</protein>
<dbReference type="EMBL" id="GL379814">
    <property type="protein sequence ID" value="EGT44886.1"/>
    <property type="molecule type" value="Genomic_DNA"/>
</dbReference>
<dbReference type="STRING" id="135651.G0MV45"/>
<feature type="compositionally biased region" description="Polar residues" evidence="1">
    <location>
        <begin position="216"/>
        <end position="229"/>
    </location>
</feature>
<evidence type="ECO:0008006" key="4">
    <source>
        <dbReference type="Google" id="ProtNLM"/>
    </source>
</evidence>
<name>G0MV45_CAEBE</name>
<feature type="region of interest" description="Disordered" evidence="1">
    <location>
        <begin position="166"/>
        <end position="273"/>
    </location>
</feature>
<keyword evidence="3" id="KW-1185">Reference proteome</keyword>
<organism evidence="3">
    <name type="scientific">Caenorhabditis brenneri</name>
    <name type="common">Nematode worm</name>
    <dbReference type="NCBI Taxonomy" id="135651"/>
    <lineage>
        <taxon>Eukaryota</taxon>
        <taxon>Metazoa</taxon>
        <taxon>Ecdysozoa</taxon>
        <taxon>Nematoda</taxon>
        <taxon>Chromadorea</taxon>
        <taxon>Rhabditida</taxon>
        <taxon>Rhabditina</taxon>
        <taxon>Rhabditomorpha</taxon>
        <taxon>Rhabditoidea</taxon>
        <taxon>Rhabditidae</taxon>
        <taxon>Peloderinae</taxon>
        <taxon>Caenorhabditis</taxon>
    </lineage>
</organism>
<dbReference type="InParanoid" id="G0MV45"/>
<feature type="compositionally biased region" description="Polar residues" evidence="1">
    <location>
        <begin position="263"/>
        <end position="273"/>
    </location>
</feature>
<feature type="compositionally biased region" description="Acidic residues" evidence="1">
    <location>
        <begin position="196"/>
        <end position="206"/>
    </location>
</feature>